<dbReference type="Pfam" id="PF13193">
    <property type="entry name" value="AMP-binding_C"/>
    <property type="match status" value="1"/>
</dbReference>
<dbReference type="EMBL" id="DYXM01000091">
    <property type="protein sequence ID" value="HJE90331.1"/>
    <property type="molecule type" value="Genomic_DNA"/>
</dbReference>
<feature type="compositionally biased region" description="Basic and acidic residues" evidence="5">
    <location>
        <begin position="548"/>
        <end position="558"/>
    </location>
</feature>
<evidence type="ECO:0000313" key="9">
    <source>
        <dbReference type="Proteomes" id="UP000776650"/>
    </source>
</evidence>
<sequence length="573" mass="60802">MNSPIRSIDDFDSPSATLADSLAALSSVNDRGVRFDEEFIPWSQVVSRANERIVSFRRWAGADEGSGSVGESRRPPHIGILLDNSPEFVFWLCAAASSELVAVGLNDTRAPRALAADLATADVRVVVYDAGHADLARELARHTAVPVIPEAEFADGPANAASDVMGDGSVQGEMDATWGDGDALVALIFTSGTSGDPKAVRVTQRKISVPAQMLADRFEIGSQDCIYNAMPMFHSNAVLVAWPMALVSGCDLALRRRFSASGWLGDVRRFRATFANYVGTPLSYILATDTRPDDADNPVRIVYGNEAGAEVREAFAARFGVRVVDGFGSTEGGVAISRTPDTPPAALGPLPPDVLVVDPETDAPRETARFTDDGGLANPQQAVGELVREGPGLFAGYYGNPAADAERMRGGMFRTGDLAYVDAAGFVYFAGRASTWMRVAGENLAASPIERILSRHPQVAEVAVFGIPATPEPGDDVVAAIVLAVGAHDSGAEEDFASGLGAFLAAQRDLAPRQWPRLLRITAELPRTPSFKVRAPLLAARGRTPGEDTLFRRVDDAGSGRGGAAAPRYERLP</sequence>
<comment type="caution">
    <text evidence="8">The sequence shown here is derived from an EMBL/GenBank/DDBJ whole genome shotgun (WGS) entry which is preliminary data.</text>
</comment>
<dbReference type="GO" id="GO:0005324">
    <property type="term" value="F:long-chain fatty acid transmembrane transporter activity"/>
    <property type="evidence" value="ECO:0007669"/>
    <property type="project" value="TreeGrafter"/>
</dbReference>
<protein>
    <submittedName>
        <fullName evidence="8">AMP-binding protein</fullName>
    </submittedName>
</protein>
<dbReference type="InterPro" id="IPR025110">
    <property type="entry name" value="AMP-bd_C"/>
</dbReference>
<dbReference type="Gene3D" id="3.40.50.12780">
    <property type="entry name" value="N-terminal domain of ligase-like"/>
    <property type="match status" value="1"/>
</dbReference>
<dbReference type="GO" id="GO:0004467">
    <property type="term" value="F:long-chain fatty acid-CoA ligase activity"/>
    <property type="evidence" value="ECO:0007669"/>
    <property type="project" value="TreeGrafter"/>
</dbReference>
<dbReference type="GO" id="GO:0044539">
    <property type="term" value="P:long-chain fatty acid import into cell"/>
    <property type="evidence" value="ECO:0007669"/>
    <property type="project" value="TreeGrafter"/>
</dbReference>
<evidence type="ECO:0000259" key="6">
    <source>
        <dbReference type="Pfam" id="PF00501"/>
    </source>
</evidence>
<dbReference type="Gene3D" id="3.30.300.30">
    <property type="match status" value="1"/>
</dbReference>
<feature type="domain" description="AMP-dependent synthetase/ligase" evidence="6">
    <location>
        <begin position="76"/>
        <end position="398"/>
    </location>
</feature>
<evidence type="ECO:0000259" key="7">
    <source>
        <dbReference type="Pfam" id="PF13193"/>
    </source>
</evidence>
<keyword evidence="2" id="KW-0436">Ligase</keyword>
<name>A0A921F279_9ACTN</name>
<dbReference type="PANTHER" id="PTHR43107">
    <property type="entry name" value="LONG-CHAIN FATTY ACID TRANSPORT PROTEIN"/>
    <property type="match status" value="1"/>
</dbReference>
<evidence type="ECO:0000256" key="2">
    <source>
        <dbReference type="ARBA" id="ARBA00022598"/>
    </source>
</evidence>
<dbReference type="InterPro" id="IPR042099">
    <property type="entry name" value="ANL_N_sf"/>
</dbReference>
<dbReference type="RefSeq" id="WP_303911321.1">
    <property type="nucleotide sequence ID" value="NZ_DYXM01000091.1"/>
</dbReference>
<evidence type="ECO:0000313" key="8">
    <source>
        <dbReference type="EMBL" id="HJE90331.1"/>
    </source>
</evidence>
<feature type="region of interest" description="Disordered" evidence="5">
    <location>
        <begin position="548"/>
        <end position="573"/>
    </location>
</feature>
<accession>A0A921F279</accession>
<reference evidence="8" key="2">
    <citation type="submission" date="2021-09" db="EMBL/GenBank/DDBJ databases">
        <authorList>
            <person name="Gilroy R."/>
        </authorList>
    </citation>
    <scope>NUCLEOTIDE SEQUENCE</scope>
    <source>
        <strain evidence="8">ChiGjej1B1-18357</strain>
    </source>
</reference>
<gene>
    <name evidence="8" type="ORF">K8V11_04925</name>
</gene>
<dbReference type="PANTHER" id="PTHR43107:SF15">
    <property type="entry name" value="FATTY ACID TRANSPORT PROTEIN 3, ISOFORM A"/>
    <property type="match status" value="1"/>
</dbReference>
<dbReference type="Proteomes" id="UP000776650">
    <property type="component" value="Unassembled WGS sequence"/>
</dbReference>
<dbReference type="InterPro" id="IPR000873">
    <property type="entry name" value="AMP-dep_synth/lig_dom"/>
</dbReference>
<dbReference type="InterPro" id="IPR020845">
    <property type="entry name" value="AMP-binding_CS"/>
</dbReference>
<dbReference type="GO" id="GO:0005524">
    <property type="term" value="F:ATP binding"/>
    <property type="evidence" value="ECO:0007669"/>
    <property type="project" value="UniProtKB-KW"/>
</dbReference>
<keyword evidence="3" id="KW-0547">Nucleotide-binding</keyword>
<evidence type="ECO:0000256" key="5">
    <source>
        <dbReference type="SAM" id="MobiDB-lite"/>
    </source>
</evidence>
<evidence type="ECO:0000256" key="4">
    <source>
        <dbReference type="ARBA" id="ARBA00022840"/>
    </source>
</evidence>
<dbReference type="AlphaFoldDB" id="A0A921F279"/>
<organism evidence="8 9">
    <name type="scientific">Dietzia timorensis</name>
    <dbReference type="NCBI Taxonomy" id="499555"/>
    <lineage>
        <taxon>Bacteria</taxon>
        <taxon>Bacillati</taxon>
        <taxon>Actinomycetota</taxon>
        <taxon>Actinomycetes</taxon>
        <taxon>Mycobacteriales</taxon>
        <taxon>Dietziaceae</taxon>
        <taxon>Dietzia</taxon>
    </lineage>
</organism>
<reference evidence="8" key="1">
    <citation type="journal article" date="2021" name="PeerJ">
        <title>Extensive microbial diversity within the chicken gut microbiome revealed by metagenomics and culture.</title>
        <authorList>
            <person name="Gilroy R."/>
            <person name="Ravi A."/>
            <person name="Getino M."/>
            <person name="Pursley I."/>
            <person name="Horton D.L."/>
            <person name="Alikhan N.F."/>
            <person name="Baker D."/>
            <person name="Gharbi K."/>
            <person name="Hall N."/>
            <person name="Watson M."/>
            <person name="Adriaenssens E.M."/>
            <person name="Foster-Nyarko E."/>
            <person name="Jarju S."/>
            <person name="Secka A."/>
            <person name="Antonio M."/>
            <person name="Oren A."/>
            <person name="Chaudhuri R.R."/>
            <person name="La Ragione R."/>
            <person name="Hildebrand F."/>
            <person name="Pallen M.J."/>
        </authorList>
    </citation>
    <scope>NUCLEOTIDE SEQUENCE</scope>
    <source>
        <strain evidence="8">ChiGjej1B1-18357</strain>
    </source>
</reference>
<comment type="similarity">
    <text evidence="1">Belongs to the ATP-dependent AMP-binding enzyme family.</text>
</comment>
<dbReference type="SUPFAM" id="SSF56801">
    <property type="entry name" value="Acetyl-CoA synthetase-like"/>
    <property type="match status" value="1"/>
</dbReference>
<proteinExistence type="inferred from homology"/>
<feature type="domain" description="AMP-binding enzyme C-terminal" evidence="7">
    <location>
        <begin position="449"/>
        <end position="532"/>
    </location>
</feature>
<dbReference type="GO" id="GO:0005886">
    <property type="term" value="C:plasma membrane"/>
    <property type="evidence" value="ECO:0007669"/>
    <property type="project" value="TreeGrafter"/>
</dbReference>
<evidence type="ECO:0000256" key="1">
    <source>
        <dbReference type="ARBA" id="ARBA00006432"/>
    </source>
</evidence>
<dbReference type="Pfam" id="PF00501">
    <property type="entry name" value="AMP-binding"/>
    <property type="match status" value="1"/>
</dbReference>
<keyword evidence="4" id="KW-0067">ATP-binding</keyword>
<dbReference type="InterPro" id="IPR045851">
    <property type="entry name" value="AMP-bd_C_sf"/>
</dbReference>
<evidence type="ECO:0000256" key="3">
    <source>
        <dbReference type="ARBA" id="ARBA00022741"/>
    </source>
</evidence>
<dbReference type="PROSITE" id="PS00455">
    <property type="entry name" value="AMP_BINDING"/>
    <property type="match status" value="1"/>
</dbReference>